<feature type="transmembrane region" description="Helical" evidence="1">
    <location>
        <begin position="420"/>
        <end position="440"/>
    </location>
</feature>
<proteinExistence type="predicted"/>
<evidence type="ECO:0000256" key="1">
    <source>
        <dbReference type="SAM" id="Phobius"/>
    </source>
</evidence>
<gene>
    <name evidence="2" type="ORF">ACG00Y_17660</name>
</gene>
<evidence type="ECO:0000313" key="3">
    <source>
        <dbReference type="Proteomes" id="UP001606210"/>
    </source>
</evidence>
<feature type="transmembrane region" description="Helical" evidence="1">
    <location>
        <begin position="367"/>
        <end position="385"/>
    </location>
</feature>
<evidence type="ECO:0000313" key="2">
    <source>
        <dbReference type="EMBL" id="MFG6431752.1"/>
    </source>
</evidence>
<keyword evidence="1" id="KW-0812">Transmembrane</keyword>
<feature type="transmembrane region" description="Helical" evidence="1">
    <location>
        <begin position="50"/>
        <end position="73"/>
    </location>
</feature>
<reference evidence="2 3" key="1">
    <citation type="submission" date="2024-08" db="EMBL/GenBank/DDBJ databases">
        <authorList>
            <person name="Lu H."/>
        </authorList>
    </citation>
    <scope>NUCLEOTIDE SEQUENCE [LARGE SCALE GENOMIC DNA]</scope>
    <source>
        <strain evidence="2 3">LYH14W</strain>
    </source>
</reference>
<protein>
    <recommendedName>
        <fullName evidence="4">ABC transporter permease</fullName>
    </recommendedName>
</protein>
<keyword evidence="1" id="KW-1133">Transmembrane helix</keyword>
<comment type="caution">
    <text evidence="2">The sequence shown here is derived from an EMBL/GenBank/DDBJ whole genome shotgun (WGS) entry which is preliminary data.</text>
</comment>
<feature type="transmembrane region" description="Helical" evidence="1">
    <location>
        <begin position="119"/>
        <end position="136"/>
    </location>
</feature>
<feature type="transmembrane region" description="Helical" evidence="1">
    <location>
        <begin position="446"/>
        <end position="465"/>
    </location>
</feature>
<sequence length="483" mass="53006">MTATARYSQVLLAVWRQRDLSSPWGRRTIAALLVLSGIAGLIWLPREAAWRVPLVELLVVVLGTWMAIGTNLLEQNHPTAARCVPGHVRTLRRAALLGWALCTLLFTLVAWAMMPTAGLWPILLLCSGFLSAFLLWTTRLVWLWFLAILLSPLSLAFGTSLAPARRALAALWESHTYEVLLLCLLFQAWLAMRAIANGDARHQARYATQALMRRAMQMQLEGKPPAISAWAPFERLSRPFVRILSAWLRHVLDRADNASLRSVMARAEIVLHGQQHWLRYALTMGVIMAFVFAIFALVLSTTGVSLALVLQHGGFGMGIGLASAGLNPGFTTPNMLWQSRREQALLQLLPGMPQGRALNVALARLQWRDFIVGWLLTTLLLVALGMGTGNQLLLCLPLAALPIAALTLTRPPALMRAPTAMTMVAPSFIFLTLAGILFLLARELGAPLWLLGLAMLAVSAPLLAWRWRRLVAAPAALPAGRLA</sequence>
<feature type="transmembrane region" description="Helical" evidence="1">
    <location>
        <begin position="277"/>
        <end position="298"/>
    </location>
</feature>
<dbReference type="Proteomes" id="UP001606210">
    <property type="component" value="Unassembled WGS sequence"/>
</dbReference>
<feature type="transmembrane region" description="Helical" evidence="1">
    <location>
        <begin position="176"/>
        <end position="196"/>
    </location>
</feature>
<feature type="transmembrane region" description="Helical" evidence="1">
    <location>
        <begin position="143"/>
        <end position="164"/>
    </location>
</feature>
<name>A0ABW7F540_9BURK</name>
<keyword evidence="3" id="KW-1185">Reference proteome</keyword>
<dbReference type="EMBL" id="JBIGHV010000006">
    <property type="protein sequence ID" value="MFG6431752.1"/>
    <property type="molecule type" value="Genomic_DNA"/>
</dbReference>
<dbReference type="RefSeq" id="WP_394481054.1">
    <property type="nucleotide sequence ID" value="NZ_JBIGHV010000006.1"/>
</dbReference>
<evidence type="ECO:0008006" key="4">
    <source>
        <dbReference type="Google" id="ProtNLM"/>
    </source>
</evidence>
<feature type="transmembrane region" description="Helical" evidence="1">
    <location>
        <begin position="24"/>
        <end position="44"/>
    </location>
</feature>
<keyword evidence="1" id="KW-0472">Membrane</keyword>
<organism evidence="2 3">
    <name type="scientific">Pelomonas parva</name>
    <dbReference type="NCBI Taxonomy" id="3299032"/>
    <lineage>
        <taxon>Bacteria</taxon>
        <taxon>Pseudomonadati</taxon>
        <taxon>Pseudomonadota</taxon>
        <taxon>Betaproteobacteria</taxon>
        <taxon>Burkholderiales</taxon>
        <taxon>Sphaerotilaceae</taxon>
        <taxon>Roseateles</taxon>
    </lineage>
</organism>
<accession>A0ABW7F540</accession>
<feature type="transmembrane region" description="Helical" evidence="1">
    <location>
        <begin position="94"/>
        <end position="113"/>
    </location>
</feature>
<feature type="transmembrane region" description="Helical" evidence="1">
    <location>
        <begin position="304"/>
        <end position="326"/>
    </location>
</feature>